<dbReference type="AlphaFoldDB" id="A0AAV0T8R0"/>
<evidence type="ECO:0000313" key="2">
    <source>
        <dbReference type="EMBL" id="CAI5716324.1"/>
    </source>
</evidence>
<feature type="coiled-coil region" evidence="1">
    <location>
        <begin position="177"/>
        <end position="360"/>
    </location>
</feature>
<feature type="coiled-coil region" evidence="1">
    <location>
        <begin position="8"/>
        <end position="129"/>
    </location>
</feature>
<comment type="caution">
    <text evidence="2">The sequence shown here is derived from an EMBL/GenBank/DDBJ whole genome shotgun (WGS) entry which is preliminary data.</text>
</comment>
<gene>
    <name evidence="2" type="ORF">PDE001_LOCUS1485</name>
</gene>
<dbReference type="EMBL" id="CANTFM010000247">
    <property type="protein sequence ID" value="CAI5716324.1"/>
    <property type="molecule type" value="Genomic_DNA"/>
</dbReference>
<proteinExistence type="predicted"/>
<accession>A0AAV0T8R0</accession>
<evidence type="ECO:0000313" key="3">
    <source>
        <dbReference type="Proteomes" id="UP001162029"/>
    </source>
</evidence>
<sequence>MSFSYRRYHTDLQRLQEQDAEIHRLEQESIDQKRRINELVEQDAEIHRLEQESIDQKRRINELVEQDAEIHRLEQESIDQKRRINELVEQMQLMDEEQERKVAQLRRDLQDQDDEMIEAEQTIQMLIRDVQVAREVATRAEKAQREAEADQMLRHVLRDSDDEGTQSVTEGQLRSELRQMTNAEQQSSHRVSELEQELAVLRDAAEMLSVELQASKNKRHEMELNEVQTIQELEVTKTKADEEIERWKAMANLHQELVATLQTQVKALRSDKDNLENAIALCQRSADKRLQVLERDRKTIEAENAQLLTESTSIKQELEAINLKLREFEEENVDETAELEKELERRLVKAEMHQEQLASRIVKVEQKFVSTTLLTEAADQNQRKEPQEQFITEKNELLQQLEEERRQSNELKCSAAMLKKAAESALQELKNVEIELREISGDCSYIDGQHESLVDLAKQVVAEFKRHDGASMEAVVASMQVQCLTSSMHAHLNRLCALREQQKAHFTLPSTSGNDNASESAATSFDIFNNQDGAVDIRAACDERSRSE</sequence>
<feature type="coiled-coil region" evidence="1">
    <location>
        <begin position="387"/>
        <end position="442"/>
    </location>
</feature>
<organism evidence="2 3">
    <name type="scientific">Peronospora destructor</name>
    <dbReference type="NCBI Taxonomy" id="86335"/>
    <lineage>
        <taxon>Eukaryota</taxon>
        <taxon>Sar</taxon>
        <taxon>Stramenopiles</taxon>
        <taxon>Oomycota</taxon>
        <taxon>Peronosporomycetes</taxon>
        <taxon>Peronosporales</taxon>
        <taxon>Peronosporaceae</taxon>
        <taxon>Peronospora</taxon>
    </lineage>
</organism>
<protein>
    <submittedName>
        <fullName evidence="2">Uncharacterized protein</fullName>
    </submittedName>
</protein>
<keyword evidence="1" id="KW-0175">Coiled coil</keyword>
<keyword evidence="3" id="KW-1185">Reference proteome</keyword>
<evidence type="ECO:0000256" key="1">
    <source>
        <dbReference type="SAM" id="Coils"/>
    </source>
</evidence>
<dbReference type="Proteomes" id="UP001162029">
    <property type="component" value="Unassembled WGS sequence"/>
</dbReference>
<reference evidence="2" key="1">
    <citation type="submission" date="2022-12" db="EMBL/GenBank/DDBJ databases">
        <authorList>
            <person name="Webb A."/>
        </authorList>
    </citation>
    <scope>NUCLEOTIDE SEQUENCE</scope>
    <source>
        <strain evidence="2">Pd1</strain>
    </source>
</reference>
<name>A0AAV0T8R0_9STRA</name>